<dbReference type="AlphaFoldDB" id="A0A1W2AUD7"/>
<keyword evidence="2" id="KW-0805">Transcription regulation</keyword>
<dbReference type="InterPro" id="IPR036388">
    <property type="entry name" value="WH-like_DNA-bd_sf"/>
</dbReference>
<sequence>MKTKQWNNDQELLTAAVGGSSIATAEIVLLLSDDAIRLAWRIMGTNQDAEDVVQSAFFKLWKNHEHFKGEAKLKTYFYTIVQRECFNALKKNKNHWNLDDLDEISEEISDANYSEDAGELKSAIHRLPPKQRLAIVLWAYYDNTAEEIGEQLEMNKNAVDQLLFRAKANLKKYFESKNHAR</sequence>
<comment type="similarity">
    <text evidence="1">Belongs to the sigma-70 factor family. ECF subfamily.</text>
</comment>
<dbReference type="PANTHER" id="PTHR43133:SF8">
    <property type="entry name" value="RNA POLYMERASE SIGMA FACTOR HI_1459-RELATED"/>
    <property type="match status" value="1"/>
</dbReference>
<keyword evidence="4" id="KW-0238">DNA-binding</keyword>
<dbReference type="Proteomes" id="UP000192708">
    <property type="component" value="Unassembled WGS sequence"/>
</dbReference>
<dbReference type="InterPro" id="IPR013325">
    <property type="entry name" value="RNA_pol_sigma_r2"/>
</dbReference>
<dbReference type="STRING" id="1938817.SAMN06296008_11091"/>
<dbReference type="Pfam" id="PF08281">
    <property type="entry name" value="Sigma70_r4_2"/>
    <property type="match status" value="1"/>
</dbReference>
<name>A0A1W2AUD7_9BURK</name>
<evidence type="ECO:0000259" key="7">
    <source>
        <dbReference type="Pfam" id="PF08281"/>
    </source>
</evidence>
<evidence type="ECO:0000256" key="5">
    <source>
        <dbReference type="ARBA" id="ARBA00023163"/>
    </source>
</evidence>
<evidence type="ECO:0000256" key="2">
    <source>
        <dbReference type="ARBA" id="ARBA00023015"/>
    </source>
</evidence>
<dbReference type="InterPro" id="IPR039425">
    <property type="entry name" value="RNA_pol_sigma-70-like"/>
</dbReference>
<dbReference type="InterPro" id="IPR013249">
    <property type="entry name" value="RNA_pol_sigma70_r4_t2"/>
</dbReference>
<keyword evidence="5" id="KW-0804">Transcription</keyword>
<feature type="domain" description="RNA polymerase sigma factor 70 region 4 type 2" evidence="7">
    <location>
        <begin position="119"/>
        <end position="170"/>
    </location>
</feature>
<dbReference type="Gene3D" id="1.10.10.10">
    <property type="entry name" value="Winged helix-like DNA-binding domain superfamily/Winged helix DNA-binding domain"/>
    <property type="match status" value="1"/>
</dbReference>
<dbReference type="InterPro" id="IPR007627">
    <property type="entry name" value="RNA_pol_sigma70_r2"/>
</dbReference>
<dbReference type="OrthoDB" id="3211555at2"/>
<dbReference type="InterPro" id="IPR014284">
    <property type="entry name" value="RNA_pol_sigma-70_dom"/>
</dbReference>
<accession>A0A1W2AUD7</accession>
<dbReference type="EMBL" id="FWXJ01000010">
    <property type="protein sequence ID" value="SMC64306.1"/>
    <property type="molecule type" value="Genomic_DNA"/>
</dbReference>
<dbReference type="GO" id="GO:0016987">
    <property type="term" value="F:sigma factor activity"/>
    <property type="evidence" value="ECO:0007669"/>
    <property type="project" value="UniProtKB-KW"/>
</dbReference>
<dbReference type="Gene3D" id="1.10.1740.10">
    <property type="match status" value="1"/>
</dbReference>
<evidence type="ECO:0000313" key="9">
    <source>
        <dbReference type="Proteomes" id="UP000192708"/>
    </source>
</evidence>
<evidence type="ECO:0000313" key="8">
    <source>
        <dbReference type="EMBL" id="SMC64306.1"/>
    </source>
</evidence>
<proteinExistence type="inferred from homology"/>
<dbReference type="NCBIfam" id="TIGR02937">
    <property type="entry name" value="sigma70-ECF"/>
    <property type="match status" value="1"/>
</dbReference>
<dbReference type="InterPro" id="IPR013324">
    <property type="entry name" value="RNA_pol_sigma_r3/r4-like"/>
</dbReference>
<dbReference type="SUPFAM" id="SSF88659">
    <property type="entry name" value="Sigma3 and sigma4 domains of RNA polymerase sigma factors"/>
    <property type="match status" value="1"/>
</dbReference>
<protein>
    <submittedName>
        <fullName evidence="8">RNA polymerase sigma-70 factor, ECF subfamily</fullName>
    </submittedName>
</protein>
<dbReference type="GO" id="GO:0006352">
    <property type="term" value="P:DNA-templated transcription initiation"/>
    <property type="evidence" value="ECO:0007669"/>
    <property type="project" value="InterPro"/>
</dbReference>
<feature type="domain" description="RNA polymerase sigma-70 region 2" evidence="6">
    <location>
        <begin position="33"/>
        <end position="93"/>
    </location>
</feature>
<evidence type="ECO:0000256" key="1">
    <source>
        <dbReference type="ARBA" id="ARBA00010641"/>
    </source>
</evidence>
<dbReference type="RefSeq" id="WP_159460883.1">
    <property type="nucleotide sequence ID" value="NZ_FWXJ01000010.1"/>
</dbReference>
<gene>
    <name evidence="8" type="ORF">SAMN06296008_11091</name>
</gene>
<evidence type="ECO:0000256" key="4">
    <source>
        <dbReference type="ARBA" id="ARBA00023125"/>
    </source>
</evidence>
<reference evidence="8 9" key="1">
    <citation type="submission" date="2017-04" db="EMBL/GenBank/DDBJ databases">
        <authorList>
            <person name="Afonso C.L."/>
            <person name="Miller P.J."/>
            <person name="Scott M.A."/>
            <person name="Spackman E."/>
            <person name="Goraichik I."/>
            <person name="Dimitrov K.M."/>
            <person name="Suarez D.L."/>
            <person name="Swayne D.E."/>
        </authorList>
    </citation>
    <scope>NUCLEOTIDE SEQUENCE [LARGE SCALE GENOMIC DNA]</scope>
    <source>
        <strain evidence="8 9">VK13</strain>
    </source>
</reference>
<evidence type="ECO:0000256" key="3">
    <source>
        <dbReference type="ARBA" id="ARBA00023082"/>
    </source>
</evidence>
<dbReference type="GO" id="GO:0003677">
    <property type="term" value="F:DNA binding"/>
    <property type="evidence" value="ECO:0007669"/>
    <property type="project" value="UniProtKB-KW"/>
</dbReference>
<keyword evidence="9" id="KW-1185">Reference proteome</keyword>
<dbReference type="PANTHER" id="PTHR43133">
    <property type="entry name" value="RNA POLYMERASE ECF-TYPE SIGMA FACTO"/>
    <property type="match status" value="1"/>
</dbReference>
<dbReference type="Pfam" id="PF04542">
    <property type="entry name" value="Sigma70_r2"/>
    <property type="match status" value="1"/>
</dbReference>
<evidence type="ECO:0000259" key="6">
    <source>
        <dbReference type="Pfam" id="PF04542"/>
    </source>
</evidence>
<dbReference type="SUPFAM" id="SSF88946">
    <property type="entry name" value="Sigma2 domain of RNA polymerase sigma factors"/>
    <property type="match status" value="1"/>
</dbReference>
<organism evidence="8 9">
    <name type="scientific">Polynucleobacter kasalickyi</name>
    <dbReference type="NCBI Taxonomy" id="1938817"/>
    <lineage>
        <taxon>Bacteria</taxon>
        <taxon>Pseudomonadati</taxon>
        <taxon>Pseudomonadota</taxon>
        <taxon>Betaproteobacteria</taxon>
        <taxon>Burkholderiales</taxon>
        <taxon>Burkholderiaceae</taxon>
        <taxon>Polynucleobacter</taxon>
    </lineage>
</organism>
<keyword evidence="3" id="KW-0731">Sigma factor</keyword>
<dbReference type="CDD" id="cd06171">
    <property type="entry name" value="Sigma70_r4"/>
    <property type="match status" value="1"/>
</dbReference>